<evidence type="ECO:0000313" key="3">
    <source>
        <dbReference type="Proteomes" id="UP000652761"/>
    </source>
</evidence>
<evidence type="ECO:0000256" key="1">
    <source>
        <dbReference type="SAM" id="MobiDB-lite"/>
    </source>
</evidence>
<protein>
    <submittedName>
        <fullName evidence="2">Uncharacterized protein</fullName>
    </submittedName>
</protein>
<dbReference type="PANTHER" id="PTHR34676">
    <property type="entry name" value="DUF4219 DOMAIN-CONTAINING PROTEIN-RELATED"/>
    <property type="match status" value="1"/>
</dbReference>
<dbReference type="Proteomes" id="UP000652761">
    <property type="component" value="Unassembled WGS sequence"/>
</dbReference>
<evidence type="ECO:0000313" key="2">
    <source>
        <dbReference type="EMBL" id="MQM15954.1"/>
    </source>
</evidence>
<keyword evidence="3" id="KW-1185">Reference proteome</keyword>
<dbReference type="PANTHER" id="PTHR34676:SF17">
    <property type="entry name" value="OS06G0684500 PROTEIN"/>
    <property type="match status" value="1"/>
</dbReference>
<name>A0A843X9C9_COLES</name>
<reference evidence="2" key="1">
    <citation type="submission" date="2017-07" db="EMBL/GenBank/DDBJ databases">
        <title>Taro Niue Genome Assembly and Annotation.</title>
        <authorList>
            <person name="Atibalentja N."/>
            <person name="Keating K."/>
            <person name="Fields C.J."/>
        </authorList>
    </citation>
    <scope>NUCLEOTIDE SEQUENCE</scope>
    <source>
        <strain evidence="2">Niue_2</strain>
        <tissue evidence="2">Leaf</tissue>
    </source>
</reference>
<sequence length="122" mass="13901">MHVFLRAQDYKLWKIVDKGLAKLPEDEDLWTKDQIKKSTLNWSSMNMMQCAIHPKEYSKVSSCKSAKEMWDKLQLIYEGTSEVAADAMGKKMSFLWSFHSSSATKSSSTRPQQVLNSSLGFG</sequence>
<organism evidence="2 3">
    <name type="scientific">Colocasia esculenta</name>
    <name type="common">Wild taro</name>
    <name type="synonym">Arum esculentum</name>
    <dbReference type="NCBI Taxonomy" id="4460"/>
    <lineage>
        <taxon>Eukaryota</taxon>
        <taxon>Viridiplantae</taxon>
        <taxon>Streptophyta</taxon>
        <taxon>Embryophyta</taxon>
        <taxon>Tracheophyta</taxon>
        <taxon>Spermatophyta</taxon>
        <taxon>Magnoliopsida</taxon>
        <taxon>Liliopsida</taxon>
        <taxon>Araceae</taxon>
        <taxon>Aroideae</taxon>
        <taxon>Colocasieae</taxon>
        <taxon>Colocasia</taxon>
    </lineage>
</organism>
<dbReference type="Pfam" id="PF14223">
    <property type="entry name" value="Retrotran_gag_2"/>
    <property type="match status" value="1"/>
</dbReference>
<dbReference type="EMBL" id="NMUH01006761">
    <property type="protein sequence ID" value="MQM15954.1"/>
    <property type="molecule type" value="Genomic_DNA"/>
</dbReference>
<feature type="compositionally biased region" description="Polar residues" evidence="1">
    <location>
        <begin position="109"/>
        <end position="122"/>
    </location>
</feature>
<comment type="caution">
    <text evidence="2">The sequence shown here is derived from an EMBL/GenBank/DDBJ whole genome shotgun (WGS) entry which is preliminary data.</text>
</comment>
<feature type="region of interest" description="Disordered" evidence="1">
    <location>
        <begin position="101"/>
        <end position="122"/>
    </location>
</feature>
<gene>
    <name evidence="2" type="ORF">Taro_048906</name>
</gene>
<dbReference type="AlphaFoldDB" id="A0A843X9C9"/>
<proteinExistence type="predicted"/>
<accession>A0A843X9C9</accession>